<dbReference type="SMART" id="SM00028">
    <property type="entry name" value="TPR"/>
    <property type="match status" value="3"/>
</dbReference>
<dbReference type="SUPFAM" id="SSF46894">
    <property type="entry name" value="C-terminal effector domain of the bipartite response regulators"/>
    <property type="match status" value="1"/>
</dbReference>
<dbReference type="Gene3D" id="3.40.50.300">
    <property type="entry name" value="P-loop containing nucleotide triphosphate hydrolases"/>
    <property type="match status" value="1"/>
</dbReference>
<sequence length="1066" mass="115307">MPETKIRTLLAVLLAERGRTVLTDRLTDLIWGDSPPRNPLTALQTKVWQLRRVLDAAEPGGRQLIATRNQGYALTADPETVDSDRFEALLSNALGTESPADRAASLGEALGLWHGPAFEGFSDPYFSAVASRLEERRITALEGLGEARLELGDHASVADELSAEMYRHPGRERLCSALMLALYRSGRQSEALAAFSRLRAHLVEELGTDPSGAVLKLYQDILRQEPRLEAPSPRTRPAVASPAPLTSLIGRDPAVARVQRMLTQDRLVTLHGPGGVGKTRLAMEVAVRSRGDFADGVHVVELAAHDHATGETPRERPSPPSVAEAVARKIGVRDDTNSADGGSPGPVERLCAILRDKRTLLVLDNCEHVIDQVAALAEHLLSSATGLRVLTTSRQPLGLLGEHMEAVPPLEVPPAAGGAGPDTLLETGSVQLFVERARAASPGFVLDGSNAGSVATLCRRLDGIPLALELAATRIRALGVHEVSNRLDQRFHLLNVGARRAPGRQQTLRSAIDWSWDLLSGAEAEVLRRSAVHVDGCTIEAAENTCFGGAVSSEEVLGLLSGLVDHALIIPVHGPDGPRYRLLESVSDYCWEKLRLAGEQDQLLRRHMEHYRGVAEQAETFLRGPQQHVWLERLDTESANLHRALESALRLGESESALRLVNALAWYWILRGRLAEGARALGEALCATGIGSFPSLVETARSWHRGISLMSGSPVPDEHGPPAADERIGDTGRARAEWFHGAALVNFGHPSEGQALMDAALERFRELDDPWGLAAVLWTQGWRSLEDGDLDALREDSSLSHTLFRDLGDDWGRMQAIGNLAELARINGDLEENAALLHEGLRIAEEFGLWTDVPSRLSKLGHVALLQGDLAHAEEFHRRALEIASEQSNLFWELSARKGLGECARRRGGLVEAEKHLGQALEGYRRIGYLLGEAQILIELGFVAEFEGDTDRAHAQHVLGLRTADEAGSPLTAALSLEGTAGAHASAGHSTEAARMLGAAEAVRELASLSRPGPQSVDGERIRTALRAAMGEEAFAAAHAEGRAHHRALPAGYLSCPRVPRRSRRS</sequence>
<protein>
    <submittedName>
        <fullName evidence="5">SARP family transcriptional regulator</fullName>
    </submittedName>
</protein>
<dbReference type="SUPFAM" id="SSF48452">
    <property type="entry name" value="TPR-like"/>
    <property type="match status" value="2"/>
</dbReference>
<dbReference type="InterPro" id="IPR016032">
    <property type="entry name" value="Sig_transdc_resp-reg_C-effctor"/>
</dbReference>
<comment type="caution">
    <text evidence="5">The sequence shown here is derived from an EMBL/GenBank/DDBJ whole genome shotgun (WGS) entry which is preliminary data.</text>
</comment>
<dbReference type="SUPFAM" id="SSF52540">
    <property type="entry name" value="P-loop containing nucleoside triphosphate hydrolases"/>
    <property type="match status" value="1"/>
</dbReference>
<evidence type="ECO:0000256" key="2">
    <source>
        <dbReference type="ARBA" id="ARBA00023125"/>
    </source>
</evidence>
<feature type="domain" description="OmpR/PhoB-type" evidence="4">
    <location>
        <begin position="1"/>
        <end position="76"/>
    </location>
</feature>
<dbReference type="PRINTS" id="PR00364">
    <property type="entry name" value="DISEASERSIST"/>
</dbReference>
<dbReference type="InterPro" id="IPR027417">
    <property type="entry name" value="P-loop_NTPase"/>
</dbReference>
<gene>
    <name evidence="5" type="ORF">GCM10007147_07170</name>
</gene>
<dbReference type="Gene3D" id="1.10.10.10">
    <property type="entry name" value="Winged helix-like DNA-binding domain superfamily/Winged helix DNA-binding domain"/>
    <property type="match status" value="1"/>
</dbReference>
<dbReference type="SMART" id="SM01043">
    <property type="entry name" value="BTAD"/>
    <property type="match status" value="1"/>
</dbReference>
<dbReference type="RefSeq" id="WP_230479869.1">
    <property type="nucleotide sequence ID" value="NZ_BMXL01000002.1"/>
</dbReference>
<dbReference type="PANTHER" id="PTHR47691">
    <property type="entry name" value="REGULATOR-RELATED"/>
    <property type="match status" value="1"/>
</dbReference>
<keyword evidence="2 3" id="KW-0238">DNA-binding</keyword>
<dbReference type="GO" id="GO:0000160">
    <property type="term" value="P:phosphorelay signal transduction system"/>
    <property type="evidence" value="ECO:0007669"/>
    <property type="project" value="InterPro"/>
</dbReference>
<dbReference type="EMBL" id="BMXL01000002">
    <property type="protein sequence ID" value="GHD17720.1"/>
    <property type="molecule type" value="Genomic_DNA"/>
</dbReference>
<dbReference type="InterPro" id="IPR011990">
    <property type="entry name" value="TPR-like_helical_dom_sf"/>
</dbReference>
<comment type="similarity">
    <text evidence="1">Belongs to the AfsR/DnrI/RedD regulatory family.</text>
</comment>
<accession>A0A918X889</accession>
<dbReference type="GO" id="GO:0003677">
    <property type="term" value="F:DNA binding"/>
    <property type="evidence" value="ECO:0007669"/>
    <property type="project" value="UniProtKB-UniRule"/>
</dbReference>
<organism evidence="5 6">
    <name type="scientific">Nocardiopsis kunsanensis</name>
    <dbReference type="NCBI Taxonomy" id="141693"/>
    <lineage>
        <taxon>Bacteria</taxon>
        <taxon>Bacillati</taxon>
        <taxon>Actinomycetota</taxon>
        <taxon>Actinomycetes</taxon>
        <taxon>Streptosporangiales</taxon>
        <taxon>Nocardiopsidaceae</taxon>
        <taxon>Nocardiopsis</taxon>
    </lineage>
</organism>
<feature type="DNA-binding region" description="OmpR/PhoB-type" evidence="3">
    <location>
        <begin position="1"/>
        <end position="76"/>
    </location>
</feature>
<evidence type="ECO:0000313" key="5">
    <source>
        <dbReference type="EMBL" id="GHD17720.1"/>
    </source>
</evidence>
<dbReference type="AlphaFoldDB" id="A0A918X889"/>
<evidence type="ECO:0000256" key="1">
    <source>
        <dbReference type="ARBA" id="ARBA00005820"/>
    </source>
</evidence>
<dbReference type="Pfam" id="PF03704">
    <property type="entry name" value="BTAD"/>
    <property type="match status" value="1"/>
</dbReference>
<dbReference type="InterPro" id="IPR005158">
    <property type="entry name" value="BTAD"/>
</dbReference>
<dbReference type="Proteomes" id="UP000654947">
    <property type="component" value="Unassembled WGS sequence"/>
</dbReference>
<dbReference type="Pfam" id="PF00486">
    <property type="entry name" value="Trans_reg_C"/>
    <property type="match status" value="1"/>
</dbReference>
<dbReference type="CDD" id="cd15831">
    <property type="entry name" value="BTAD"/>
    <property type="match status" value="1"/>
</dbReference>
<keyword evidence="6" id="KW-1185">Reference proteome</keyword>
<name>A0A918X889_9ACTN</name>
<reference evidence="5 6" key="1">
    <citation type="journal article" date="2014" name="Int. J. Syst. Evol. Microbiol.">
        <title>Complete genome sequence of Corynebacterium casei LMG S-19264T (=DSM 44701T), isolated from a smear-ripened cheese.</title>
        <authorList>
            <consortium name="US DOE Joint Genome Institute (JGI-PGF)"/>
            <person name="Walter F."/>
            <person name="Albersmeier A."/>
            <person name="Kalinowski J."/>
            <person name="Ruckert C."/>
        </authorList>
    </citation>
    <scope>NUCLEOTIDE SEQUENCE [LARGE SCALE GENOMIC DNA]</scope>
    <source>
        <strain evidence="5 6">KCTC 19473</strain>
    </source>
</reference>
<dbReference type="Pfam" id="PF00931">
    <property type="entry name" value="NB-ARC"/>
    <property type="match status" value="1"/>
</dbReference>
<dbReference type="Gene3D" id="1.25.40.10">
    <property type="entry name" value="Tetratricopeptide repeat domain"/>
    <property type="match status" value="2"/>
</dbReference>
<dbReference type="InterPro" id="IPR001867">
    <property type="entry name" value="OmpR/PhoB-type_DNA-bd"/>
</dbReference>
<evidence type="ECO:0000313" key="6">
    <source>
        <dbReference type="Proteomes" id="UP000654947"/>
    </source>
</evidence>
<dbReference type="InterPro" id="IPR019734">
    <property type="entry name" value="TPR_rpt"/>
</dbReference>
<dbReference type="InterPro" id="IPR036388">
    <property type="entry name" value="WH-like_DNA-bd_sf"/>
</dbReference>
<dbReference type="GO" id="GO:0043531">
    <property type="term" value="F:ADP binding"/>
    <property type="evidence" value="ECO:0007669"/>
    <property type="project" value="InterPro"/>
</dbReference>
<proteinExistence type="inferred from homology"/>
<dbReference type="GO" id="GO:0006355">
    <property type="term" value="P:regulation of DNA-templated transcription"/>
    <property type="evidence" value="ECO:0007669"/>
    <property type="project" value="InterPro"/>
</dbReference>
<dbReference type="PROSITE" id="PS51755">
    <property type="entry name" value="OMPR_PHOB"/>
    <property type="match status" value="1"/>
</dbReference>
<evidence type="ECO:0000256" key="3">
    <source>
        <dbReference type="PROSITE-ProRule" id="PRU01091"/>
    </source>
</evidence>
<evidence type="ECO:0000259" key="4">
    <source>
        <dbReference type="PROSITE" id="PS51755"/>
    </source>
</evidence>
<dbReference type="InterPro" id="IPR002182">
    <property type="entry name" value="NB-ARC"/>
</dbReference>
<dbReference type="PANTHER" id="PTHR47691:SF3">
    <property type="entry name" value="HTH-TYPE TRANSCRIPTIONAL REGULATOR RV0890C-RELATED"/>
    <property type="match status" value="1"/>
</dbReference>
<dbReference type="SMART" id="SM00862">
    <property type="entry name" value="Trans_reg_C"/>
    <property type="match status" value="1"/>
</dbReference>